<feature type="domain" description="Sensor histidine kinase NatK-like C-terminal" evidence="2">
    <location>
        <begin position="324"/>
        <end position="421"/>
    </location>
</feature>
<evidence type="ECO:0000313" key="4">
    <source>
        <dbReference type="Proteomes" id="UP000253490"/>
    </source>
</evidence>
<dbReference type="EMBL" id="QNRX01000007">
    <property type="protein sequence ID" value="RBP65374.1"/>
    <property type="molecule type" value="Genomic_DNA"/>
</dbReference>
<dbReference type="Gene3D" id="3.30.565.10">
    <property type="entry name" value="Histidine kinase-like ATPase, C-terminal domain"/>
    <property type="match status" value="1"/>
</dbReference>
<gene>
    <name evidence="3" type="ORF">DES36_107114</name>
</gene>
<keyword evidence="1" id="KW-0812">Transmembrane</keyword>
<dbReference type="AlphaFoldDB" id="A0A366IA04"/>
<dbReference type="OrthoDB" id="1776661at2"/>
<proteinExistence type="predicted"/>
<keyword evidence="1" id="KW-0472">Membrane</keyword>
<evidence type="ECO:0000256" key="1">
    <source>
        <dbReference type="SAM" id="Phobius"/>
    </source>
</evidence>
<organism evidence="3 4">
    <name type="scientific">Alkalibaculum bacchi</name>
    <dbReference type="NCBI Taxonomy" id="645887"/>
    <lineage>
        <taxon>Bacteria</taxon>
        <taxon>Bacillati</taxon>
        <taxon>Bacillota</taxon>
        <taxon>Clostridia</taxon>
        <taxon>Eubacteriales</taxon>
        <taxon>Eubacteriaceae</taxon>
        <taxon>Alkalibaculum</taxon>
    </lineage>
</organism>
<name>A0A366IA04_9FIRM</name>
<keyword evidence="1" id="KW-1133">Transmembrane helix</keyword>
<dbReference type="CDD" id="cd16935">
    <property type="entry name" value="HATPase_AgrC-ComD-like"/>
    <property type="match status" value="1"/>
</dbReference>
<dbReference type="Proteomes" id="UP000253490">
    <property type="component" value="Unassembled WGS sequence"/>
</dbReference>
<feature type="transmembrane region" description="Helical" evidence="1">
    <location>
        <begin position="40"/>
        <end position="56"/>
    </location>
</feature>
<feature type="transmembrane region" description="Helical" evidence="1">
    <location>
        <begin position="156"/>
        <end position="175"/>
    </location>
</feature>
<dbReference type="PANTHER" id="PTHR40448:SF1">
    <property type="entry name" value="TWO-COMPONENT SENSOR HISTIDINE KINASE"/>
    <property type="match status" value="1"/>
</dbReference>
<feature type="transmembrane region" description="Helical" evidence="1">
    <location>
        <begin position="181"/>
        <end position="203"/>
    </location>
</feature>
<dbReference type="Pfam" id="PF14501">
    <property type="entry name" value="HATPase_c_5"/>
    <property type="match status" value="1"/>
</dbReference>
<evidence type="ECO:0000259" key="2">
    <source>
        <dbReference type="Pfam" id="PF14501"/>
    </source>
</evidence>
<dbReference type="PANTHER" id="PTHR40448">
    <property type="entry name" value="TWO-COMPONENT SENSOR HISTIDINE KINASE"/>
    <property type="match status" value="1"/>
</dbReference>
<dbReference type="GO" id="GO:0042802">
    <property type="term" value="F:identical protein binding"/>
    <property type="evidence" value="ECO:0007669"/>
    <property type="project" value="TreeGrafter"/>
</dbReference>
<feature type="transmembrane region" description="Helical" evidence="1">
    <location>
        <begin position="6"/>
        <end position="28"/>
    </location>
</feature>
<feature type="transmembrane region" description="Helical" evidence="1">
    <location>
        <begin position="122"/>
        <end position="144"/>
    </location>
</feature>
<feature type="transmembrane region" description="Helical" evidence="1">
    <location>
        <begin position="90"/>
        <end position="110"/>
    </location>
</feature>
<protein>
    <submittedName>
        <fullName evidence="3">GHKL domain-containing protein</fullName>
    </submittedName>
</protein>
<reference evidence="3 4" key="1">
    <citation type="submission" date="2018-06" db="EMBL/GenBank/DDBJ databases">
        <title>Genomic Encyclopedia of Type Strains, Phase IV (KMG-IV): sequencing the most valuable type-strain genomes for metagenomic binning, comparative biology and taxonomic classification.</title>
        <authorList>
            <person name="Goeker M."/>
        </authorList>
    </citation>
    <scope>NUCLEOTIDE SEQUENCE [LARGE SCALE GENOMIC DNA]</scope>
    <source>
        <strain evidence="3 4">DSM 22112</strain>
    </source>
</reference>
<dbReference type="InterPro" id="IPR036890">
    <property type="entry name" value="HATPase_C_sf"/>
</dbReference>
<dbReference type="SUPFAM" id="SSF55874">
    <property type="entry name" value="ATPase domain of HSP90 chaperone/DNA topoisomerase II/histidine kinase"/>
    <property type="match status" value="1"/>
</dbReference>
<comment type="caution">
    <text evidence="3">The sequence shown here is derived from an EMBL/GenBank/DDBJ whole genome shotgun (WGS) entry which is preliminary data.</text>
</comment>
<sequence>MDISLYNLVYIITNIFGTYIIYKFMSVFFNRKEVNRKIELLSYLGYFIMITIVYLFIKIPVVMMICNISAFIGLSLNYKANIKKRILAVTYIYLISMCVEIIVIILLSGMRFTIFSENEYSISYSLIVLKVVTYIVVLVLGKFVNVKHSESVPMSYWVCIILMPVSSLYIILILFQTQDIMLLQVIVGIIFMLLINFATFYLFDRTSETLSNKMEAALLTKQNEYYNEQFNLMRNSLKSTRQIKHDLINHLTVIYSLVHDNEIEHSLDHISKMLYTIGEKKEHAHSGNIIVDSILNFKLQELEQKNIKIALDLNVPEEMDIPSFDMTIILGNLLDNAVSAVCKLTEERYINIIIKYDRGRFILNIDNPFEGKIAKEDDTFLTTKEDKANHGIGLQSIKTVLAKYNGTIDISHNEKVFSVTLFMYIELSESNGC</sequence>
<evidence type="ECO:0000313" key="3">
    <source>
        <dbReference type="EMBL" id="RBP65374.1"/>
    </source>
</evidence>
<dbReference type="InterPro" id="IPR032834">
    <property type="entry name" value="NatK-like_C"/>
</dbReference>
<keyword evidence="4" id="KW-1185">Reference proteome</keyword>
<dbReference type="RefSeq" id="WP_113920490.1">
    <property type="nucleotide sequence ID" value="NZ_QNRX01000007.1"/>
</dbReference>
<accession>A0A366IA04</accession>